<proteinExistence type="predicted"/>
<gene>
    <name evidence="1" type="ORF">AVDCRST_MAG87-1632</name>
</gene>
<dbReference type="EMBL" id="CADCWJ010000362">
    <property type="protein sequence ID" value="CAA9561701.1"/>
    <property type="molecule type" value="Genomic_DNA"/>
</dbReference>
<evidence type="ECO:0000313" key="1">
    <source>
        <dbReference type="EMBL" id="CAA9561701.1"/>
    </source>
</evidence>
<sequence length="54" mass="6607">WWPSRRRRMISCRALDMEGDSRRLKTGYSAVRFRRRRGCWGSSSLRSLWRGCWN</sequence>
<organism evidence="1">
    <name type="scientific">uncultured Thermomicrobiales bacterium</name>
    <dbReference type="NCBI Taxonomy" id="1645740"/>
    <lineage>
        <taxon>Bacteria</taxon>
        <taxon>Pseudomonadati</taxon>
        <taxon>Thermomicrobiota</taxon>
        <taxon>Thermomicrobia</taxon>
        <taxon>Thermomicrobiales</taxon>
        <taxon>environmental samples</taxon>
    </lineage>
</organism>
<protein>
    <submittedName>
        <fullName evidence="1">Uncharacterized protein</fullName>
    </submittedName>
</protein>
<dbReference type="AlphaFoldDB" id="A0A6J4UV99"/>
<accession>A0A6J4UV99</accession>
<feature type="non-terminal residue" evidence="1">
    <location>
        <position position="54"/>
    </location>
</feature>
<name>A0A6J4UV99_9BACT</name>
<reference evidence="1" key="1">
    <citation type="submission" date="2020-02" db="EMBL/GenBank/DDBJ databases">
        <authorList>
            <person name="Meier V. D."/>
        </authorList>
    </citation>
    <scope>NUCLEOTIDE SEQUENCE</scope>
    <source>
        <strain evidence="1">AVDCRST_MAG87</strain>
    </source>
</reference>
<feature type="non-terminal residue" evidence="1">
    <location>
        <position position="1"/>
    </location>
</feature>